<keyword evidence="7 9" id="KW-0472">Membrane</keyword>
<dbReference type="InterPro" id="IPR036259">
    <property type="entry name" value="MFS_trans_sf"/>
</dbReference>
<dbReference type="PANTHER" id="PTHR48021">
    <property type="match status" value="1"/>
</dbReference>
<feature type="transmembrane region" description="Helical" evidence="9">
    <location>
        <begin position="331"/>
        <end position="351"/>
    </location>
</feature>
<feature type="domain" description="Major facilitator superfamily (MFS) profile" evidence="10">
    <location>
        <begin position="24"/>
        <end position="455"/>
    </location>
</feature>
<keyword evidence="6 9" id="KW-1133">Transmembrane helix</keyword>
<dbReference type="InterPro" id="IPR005829">
    <property type="entry name" value="Sugar_transporter_CS"/>
</dbReference>
<dbReference type="PANTHER" id="PTHR48021:SF47">
    <property type="entry name" value="GH17672P"/>
    <property type="match status" value="1"/>
</dbReference>
<evidence type="ECO:0000256" key="2">
    <source>
        <dbReference type="ARBA" id="ARBA00022448"/>
    </source>
</evidence>
<dbReference type="PROSITE" id="PS00216">
    <property type="entry name" value="SUGAR_TRANSPORT_1"/>
    <property type="match status" value="1"/>
</dbReference>
<feature type="transmembrane region" description="Helical" evidence="9">
    <location>
        <begin position="100"/>
        <end position="117"/>
    </location>
</feature>
<keyword evidence="8" id="KW-0175">Coiled coil</keyword>
<keyword evidence="4" id="KW-0762">Sugar transport</keyword>
<feature type="transmembrane region" description="Helical" evidence="9">
    <location>
        <begin position="400"/>
        <end position="421"/>
    </location>
</feature>
<dbReference type="Pfam" id="PF00083">
    <property type="entry name" value="Sugar_tr"/>
    <property type="match status" value="1"/>
</dbReference>
<feature type="transmembrane region" description="Helical" evidence="9">
    <location>
        <begin position="302"/>
        <end position="322"/>
    </location>
</feature>
<proteinExistence type="evidence at transcript level"/>
<sequence length="468" mass="52266">MKVKQDEDYHLRLPVTKSDTLFLYCSVVTAELLLVATGSSMVWPSPVLGKLGSNDTEINPIGRQITTVEISMLTGIPQFTSILGLLLCPKLSDIIGRKRYLFLAGVVMLISGVGLAFSKKIVYMIIMRCIFGFFGVMSVVPVYIAEICEDRNKGKFGCYTGMLHQIGHLFGFIIGPFLSVKYFTLVITAPLLIFICVFPLMPETPVYLLKHSKIQECKASLKKLRKNKNDLELELDLKKLEEHLKNEPKGKVVNLFKKREHIFGILLSLLPIMLKYCSGVTVLFTFLAPFFDSAGTNLSGDLVAIIVAVVKISFFLLTSLIVDKFGRRRMLLISSCSTAVPLCALGIYFYLHHIQSPAVEYLQWLPLTGILATVSCFGLGIGPIPTYLMTEFFPADLRTAAASIINSSGNVMIFVLTFFFPIVTEQLGTEWCVWFFSINCVAGATLIYFFLPETKGKNYSEIEKLLKR</sequence>
<keyword evidence="3" id="KW-1003">Cell membrane</keyword>
<dbReference type="Gene3D" id="1.20.1250.20">
    <property type="entry name" value="MFS general substrate transporter like domains"/>
    <property type="match status" value="1"/>
</dbReference>
<evidence type="ECO:0000259" key="10">
    <source>
        <dbReference type="PROSITE" id="PS50850"/>
    </source>
</evidence>
<accession>A0A858Z718</accession>
<evidence type="ECO:0000256" key="6">
    <source>
        <dbReference type="ARBA" id="ARBA00022989"/>
    </source>
</evidence>
<dbReference type="GO" id="GO:0022857">
    <property type="term" value="F:transmembrane transporter activity"/>
    <property type="evidence" value="ECO:0007669"/>
    <property type="project" value="InterPro"/>
</dbReference>
<dbReference type="InterPro" id="IPR020846">
    <property type="entry name" value="MFS_dom"/>
</dbReference>
<feature type="coiled-coil region" evidence="8">
    <location>
        <begin position="214"/>
        <end position="241"/>
    </location>
</feature>
<dbReference type="InterPro" id="IPR005828">
    <property type="entry name" value="MFS_sugar_transport-like"/>
</dbReference>
<feature type="transmembrane region" description="Helical" evidence="9">
    <location>
        <begin position="265"/>
        <end position="290"/>
    </location>
</feature>
<name>A0A858Z718_9CUCU</name>
<protein>
    <submittedName>
        <fullName evidence="11">Glucosinolate transporter</fullName>
    </submittedName>
</protein>
<dbReference type="EMBL" id="MN433079">
    <property type="protein sequence ID" value="QJX15789.1"/>
    <property type="molecule type" value="mRNA"/>
</dbReference>
<feature type="transmembrane region" description="Helical" evidence="9">
    <location>
        <begin position="363"/>
        <end position="388"/>
    </location>
</feature>
<evidence type="ECO:0000256" key="8">
    <source>
        <dbReference type="SAM" id="Coils"/>
    </source>
</evidence>
<evidence type="ECO:0000256" key="9">
    <source>
        <dbReference type="SAM" id="Phobius"/>
    </source>
</evidence>
<comment type="subcellular location">
    <subcellularLocation>
        <location evidence="1">Cell membrane</location>
        <topology evidence="1">Multi-pass membrane protein</topology>
    </subcellularLocation>
</comment>
<dbReference type="AlphaFoldDB" id="A0A858Z718"/>
<evidence type="ECO:0000313" key="11">
    <source>
        <dbReference type="EMBL" id="QJX15789.1"/>
    </source>
</evidence>
<dbReference type="SUPFAM" id="SSF103473">
    <property type="entry name" value="MFS general substrate transporter"/>
    <property type="match status" value="1"/>
</dbReference>
<dbReference type="InterPro" id="IPR050549">
    <property type="entry name" value="MFS_Trehalose_Transporter"/>
</dbReference>
<feature type="transmembrane region" description="Helical" evidence="9">
    <location>
        <begin position="70"/>
        <end position="88"/>
    </location>
</feature>
<feature type="transmembrane region" description="Helical" evidence="9">
    <location>
        <begin position="433"/>
        <end position="451"/>
    </location>
</feature>
<feature type="transmembrane region" description="Helical" evidence="9">
    <location>
        <begin position="21"/>
        <end position="43"/>
    </location>
</feature>
<organism evidence="11">
    <name type="scientific">Phyllotreta armoraciae</name>
    <dbReference type="NCBI Taxonomy" id="1553667"/>
    <lineage>
        <taxon>Eukaryota</taxon>
        <taxon>Metazoa</taxon>
        <taxon>Ecdysozoa</taxon>
        <taxon>Arthropoda</taxon>
        <taxon>Hexapoda</taxon>
        <taxon>Insecta</taxon>
        <taxon>Pterygota</taxon>
        <taxon>Neoptera</taxon>
        <taxon>Endopterygota</taxon>
        <taxon>Coleoptera</taxon>
        <taxon>Polyphaga</taxon>
        <taxon>Cucujiformia</taxon>
        <taxon>Chrysomeloidea</taxon>
        <taxon>Chrysomelidae</taxon>
        <taxon>Galerucinae</taxon>
        <taxon>Alticini</taxon>
        <taxon>Phyllotreta</taxon>
    </lineage>
</organism>
<feature type="transmembrane region" description="Helical" evidence="9">
    <location>
        <begin position="182"/>
        <end position="201"/>
    </location>
</feature>
<evidence type="ECO:0000256" key="7">
    <source>
        <dbReference type="ARBA" id="ARBA00023136"/>
    </source>
</evidence>
<evidence type="ECO:0000256" key="3">
    <source>
        <dbReference type="ARBA" id="ARBA00022475"/>
    </source>
</evidence>
<feature type="transmembrane region" description="Helical" evidence="9">
    <location>
        <begin position="123"/>
        <end position="144"/>
    </location>
</feature>
<evidence type="ECO:0000256" key="5">
    <source>
        <dbReference type="ARBA" id="ARBA00022692"/>
    </source>
</evidence>
<evidence type="ECO:0000256" key="1">
    <source>
        <dbReference type="ARBA" id="ARBA00004651"/>
    </source>
</evidence>
<gene>
    <name evidence="11" type="primary">GTR4</name>
</gene>
<reference evidence="11" key="1">
    <citation type="submission" date="2019-09" db="EMBL/GenBank/DDBJ databases">
        <title>MFS transporters aid in co-option of insect defense compounds from plants.</title>
        <authorList>
            <person name="Yang Z.-L."/>
            <person name="Nour-Eldin H.H."/>
            <person name="Haenniger S."/>
            <person name="Reichelt M."/>
            <person name="Crocoll C."/>
            <person name="Vogel H."/>
            <person name="Beran F."/>
        </authorList>
    </citation>
    <scope>NUCLEOTIDE SEQUENCE</scope>
</reference>
<evidence type="ECO:0000256" key="4">
    <source>
        <dbReference type="ARBA" id="ARBA00022597"/>
    </source>
</evidence>
<dbReference type="FunFam" id="1.20.1250.20:FF:000218">
    <property type="entry name" value="facilitated trehalose transporter Tret1"/>
    <property type="match status" value="1"/>
</dbReference>
<feature type="transmembrane region" description="Helical" evidence="9">
    <location>
        <begin position="156"/>
        <end position="176"/>
    </location>
</feature>
<keyword evidence="5 9" id="KW-0812">Transmembrane</keyword>
<keyword evidence="2" id="KW-0813">Transport</keyword>
<dbReference type="PROSITE" id="PS50850">
    <property type="entry name" value="MFS"/>
    <property type="match status" value="1"/>
</dbReference>
<dbReference type="GO" id="GO:0005886">
    <property type="term" value="C:plasma membrane"/>
    <property type="evidence" value="ECO:0007669"/>
    <property type="project" value="UniProtKB-SubCell"/>
</dbReference>